<accession>A0A9K3LF18</accession>
<gene>
    <name evidence="4" type="ORF">IV203_035633</name>
</gene>
<dbReference type="PROSITE" id="PS50090">
    <property type="entry name" value="MYB_LIKE"/>
    <property type="match status" value="2"/>
</dbReference>
<dbReference type="PROSITE" id="PS51294">
    <property type="entry name" value="HTH_MYB"/>
    <property type="match status" value="2"/>
</dbReference>
<dbReference type="PANTHER" id="PTHR45614:SF232">
    <property type="entry name" value="TRANSCRIPTION FACTOR MYB3R-2"/>
    <property type="match status" value="1"/>
</dbReference>
<dbReference type="GO" id="GO:0005634">
    <property type="term" value="C:nucleus"/>
    <property type="evidence" value="ECO:0007669"/>
    <property type="project" value="TreeGrafter"/>
</dbReference>
<proteinExistence type="predicted"/>
<evidence type="ECO:0000313" key="4">
    <source>
        <dbReference type="EMBL" id="KAG7360534.1"/>
    </source>
</evidence>
<evidence type="ECO:0000256" key="1">
    <source>
        <dbReference type="SAM" id="MobiDB-lite"/>
    </source>
</evidence>
<name>A0A9K3LF18_9STRA</name>
<dbReference type="OrthoDB" id="2143914at2759"/>
<dbReference type="AlphaFoldDB" id="A0A9K3LF18"/>
<keyword evidence="4" id="KW-0238">DNA-binding</keyword>
<comment type="caution">
    <text evidence="4">The sequence shown here is derived from an EMBL/GenBank/DDBJ whole genome shotgun (WGS) entry which is preliminary data.</text>
</comment>
<dbReference type="InterPro" id="IPR017930">
    <property type="entry name" value="Myb_dom"/>
</dbReference>
<dbReference type="InterPro" id="IPR001005">
    <property type="entry name" value="SANT/Myb"/>
</dbReference>
<dbReference type="EMBL" id="JAGRRH010000013">
    <property type="protein sequence ID" value="KAG7360534.1"/>
    <property type="molecule type" value="Genomic_DNA"/>
</dbReference>
<sequence>MPSNIGLSINTASCGGDRCANCNAENVPLLACDENLDGKGIPASPSLRSRFCSNCMIGKNVRVFWPVNNKWYIGSVQQYDDATGEHLLQYEDGDTEWVKIGESNTTVPQPTHISVPLSSPAGGPHDGPHMMSGSGAPPPVSPATGHVIENTDSPRTHPYGVEGPQGATTVSPDDRWHHPGGPPRMGEVLHPPYARSYGAPGAGYPPPAHIHHYGGGPPPYGGFHPSHGPPPGYGYPPQMVPSSLHPSQMGSESLKALDRDTSVNSKRKTGPKAWTKEEDTLLLSIVQSMRMPMKWSLVAQSLPERTGKQCRERYVNHLNPRLKVTDWSPVEDSTIFHLYNTIGSHWAKMSKIIPGRTDNGIKNRFHNLRRQLEREDEHRLRLNAARDYPEEIRLDLVREFPLELRGKAAELWDIKSGLSVLAAQSVLGAGMSRTAGRFGPFREAEPGDVCVRCGFLVPSVQTGNEVCTKTGWCQTCARIPPHVSGNMLRECLNLRRSQVQELRKVIESWEVPGIDTEKSVKKQ</sequence>
<dbReference type="PANTHER" id="PTHR45614">
    <property type="entry name" value="MYB PROTEIN-RELATED"/>
    <property type="match status" value="1"/>
</dbReference>
<organism evidence="4 5">
    <name type="scientific">Nitzschia inconspicua</name>
    <dbReference type="NCBI Taxonomy" id="303405"/>
    <lineage>
        <taxon>Eukaryota</taxon>
        <taxon>Sar</taxon>
        <taxon>Stramenopiles</taxon>
        <taxon>Ochrophyta</taxon>
        <taxon>Bacillariophyta</taxon>
        <taxon>Bacillariophyceae</taxon>
        <taxon>Bacillariophycidae</taxon>
        <taxon>Bacillariales</taxon>
        <taxon>Bacillariaceae</taxon>
        <taxon>Nitzschia</taxon>
    </lineage>
</organism>
<dbReference type="SMART" id="SM00717">
    <property type="entry name" value="SANT"/>
    <property type="match status" value="2"/>
</dbReference>
<dbReference type="Proteomes" id="UP000693970">
    <property type="component" value="Unassembled WGS sequence"/>
</dbReference>
<feature type="compositionally biased region" description="Polar residues" evidence="1">
    <location>
        <begin position="240"/>
        <end position="251"/>
    </location>
</feature>
<dbReference type="GO" id="GO:0000978">
    <property type="term" value="F:RNA polymerase II cis-regulatory region sequence-specific DNA binding"/>
    <property type="evidence" value="ECO:0007669"/>
    <property type="project" value="TreeGrafter"/>
</dbReference>
<dbReference type="GO" id="GO:0000981">
    <property type="term" value="F:DNA-binding transcription factor activity, RNA polymerase II-specific"/>
    <property type="evidence" value="ECO:0007669"/>
    <property type="project" value="TreeGrafter"/>
</dbReference>
<feature type="domain" description="Myb-like" evidence="2">
    <location>
        <begin position="319"/>
        <end position="369"/>
    </location>
</feature>
<dbReference type="CDD" id="cd00167">
    <property type="entry name" value="SANT"/>
    <property type="match status" value="2"/>
</dbReference>
<feature type="domain" description="HTH myb-type" evidence="3">
    <location>
        <begin position="327"/>
        <end position="373"/>
    </location>
</feature>
<dbReference type="Pfam" id="PF13921">
    <property type="entry name" value="Myb_DNA-bind_6"/>
    <property type="match status" value="1"/>
</dbReference>
<feature type="region of interest" description="Disordered" evidence="1">
    <location>
        <begin position="215"/>
        <end position="272"/>
    </location>
</feature>
<evidence type="ECO:0000259" key="3">
    <source>
        <dbReference type="PROSITE" id="PS51294"/>
    </source>
</evidence>
<feature type="region of interest" description="Disordered" evidence="1">
    <location>
        <begin position="105"/>
        <end position="193"/>
    </location>
</feature>
<feature type="domain" description="Myb-like" evidence="2">
    <location>
        <begin position="266"/>
        <end position="318"/>
    </location>
</feature>
<reference evidence="4" key="2">
    <citation type="submission" date="2021-04" db="EMBL/GenBank/DDBJ databases">
        <authorList>
            <person name="Podell S."/>
        </authorList>
    </citation>
    <scope>NUCLEOTIDE SEQUENCE</scope>
    <source>
        <strain evidence="4">Hildebrandi</strain>
    </source>
</reference>
<feature type="domain" description="HTH myb-type" evidence="3">
    <location>
        <begin position="273"/>
        <end position="322"/>
    </location>
</feature>
<protein>
    <submittedName>
        <fullName evidence="4">Myb-like DNA-binding protein</fullName>
    </submittedName>
</protein>
<reference evidence="4" key="1">
    <citation type="journal article" date="2021" name="Sci. Rep.">
        <title>Diploid genomic architecture of Nitzschia inconspicua, an elite biomass production diatom.</title>
        <authorList>
            <person name="Oliver A."/>
            <person name="Podell S."/>
            <person name="Pinowska A."/>
            <person name="Traller J.C."/>
            <person name="Smith S.R."/>
            <person name="McClure R."/>
            <person name="Beliaev A."/>
            <person name="Bohutskyi P."/>
            <person name="Hill E.A."/>
            <person name="Rabines A."/>
            <person name="Zheng H."/>
            <person name="Allen L.Z."/>
            <person name="Kuo A."/>
            <person name="Grigoriev I.V."/>
            <person name="Allen A.E."/>
            <person name="Hazlebeck D."/>
            <person name="Allen E.E."/>
        </authorList>
    </citation>
    <scope>NUCLEOTIDE SEQUENCE</scope>
    <source>
        <strain evidence="4">Hildebrandi</strain>
    </source>
</reference>
<dbReference type="CDD" id="cd20404">
    <property type="entry name" value="Tudor_Agenet_AtEML-like"/>
    <property type="match status" value="1"/>
</dbReference>
<dbReference type="InterPro" id="IPR050560">
    <property type="entry name" value="MYB_TF"/>
</dbReference>
<evidence type="ECO:0000259" key="2">
    <source>
        <dbReference type="PROSITE" id="PS50090"/>
    </source>
</evidence>
<keyword evidence="5" id="KW-1185">Reference proteome</keyword>
<evidence type="ECO:0000313" key="5">
    <source>
        <dbReference type="Proteomes" id="UP000693970"/>
    </source>
</evidence>